<dbReference type="EMBL" id="VSWD01000009">
    <property type="protein sequence ID" value="KAK3092989.1"/>
    <property type="molecule type" value="Genomic_DNA"/>
</dbReference>
<organism evidence="2 3">
    <name type="scientific">Pinctada imbricata</name>
    <name type="common">Atlantic pearl-oyster</name>
    <name type="synonym">Pinctada martensii</name>
    <dbReference type="NCBI Taxonomy" id="66713"/>
    <lineage>
        <taxon>Eukaryota</taxon>
        <taxon>Metazoa</taxon>
        <taxon>Spiralia</taxon>
        <taxon>Lophotrochozoa</taxon>
        <taxon>Mollusca</taxon>
        <taxon>Bivalvia</taxon>
        <taxon>Autobranchia</taxon>
        <taxon>Pteriomorphia</taxon>
        <taxon>Pterioida</taxon>
        <taxon>Pterioidea</taxon>
        <taxon>Pteriidae</taxon>
        <taxon>Pinctada</taxon>
    </lineage>
</organism>
<sequence length="199" mass="22615">MIKLPFFFLFFFLKDLMNAFFHGPSVTEKGTLCHLKNVFGHRSVKKDVCESTNHTAHFIKFVTHGYVTLAGMEICGLESLDEEWDTSHIQDGDAYIKHFSDKIVDLFWHQLDIDAILHPPKEMGQTDTYMYCTCKEESLKAAGGNISEETIRRHGHMVGGLEKAVDQIMSDAADMEARTFVKKSSVVMSTDLALFMRIL</sequence>
<evidence type="ECO:0000256" key="1">
    <source>
        <dbReference type="SAM" id="SignalP"/>
    </source>
</evidence>
<dbReference type="Proteomes" id="UP001186944">
    <property type="component" value="Unassembled WGS sequence"/>
</dbReference>
<proteinExistence type="predicted"/>
<feature type="chain" id="PRO_5041720651" evidence="1">
    <location>
        <begin position="20"/>
        <end position="199"/>
    </location>
</feature>
<name>A0AA88XVR7_PINIB</name>
<protein>
    <submittedName>
        <fullName evidence="2">Uncharacterized protein</fullName>
    </submittedName>
</protein>
<gene>
    <name evidence="2" type="ORF">FSP39_009731</name>
</gene>
<evidence type="ECO:0000313" key="2">
    <source>
        <dbReference type="EMBL" id="KAK3092989.1"/>
    </source>
</evidence>
<comment type="caution">
    <text evidence="2">The sequence shown here is derived from an EMBL/GenBank/DDBJ whole genome shotgun (WGS) entry which is preliminary data.</text>
</comment>
<accession>A0AA88XVR7</accession>
<evidence type="ECO:0000313" key="3">
    <source>
        <dbReference type="Proteomes" id="UP001186944"/>
    </source>
</evidence>
<dbReference type="AlphaFoldDB" id="A0AA88XVR7"/>
<keyword evidence="3" id="KW-1185">Reference proteome</keyword>
<keyword evidence="1" id="KW-0732">Signal</keyword>
<feature type="signal peptide" evidence="1">
    <location>
        <begin position="1"/>
        <end position="19"/>
    </location>
</feature>
<reference evidence="2" key="1">
    <citation type="submission" date="2019-08" db="EMBL/GenBank/DDBJ databases">
        <title>The improved chromosome-level genome for the pearl oyster Pinctada fucata martensii using PacBio sequencing and Hi-C.</title>
        <authorList>
            <person name="Zheng Z."/>
        </authorList>
    </citation>
    <scope>NUCLEOTIDE SEQUENCE</scope>
    <source>
        <strain evidence="2">ZZ-2019</strain>
        <tissue evidence="2">Adductor muscle</tissue>
    </source>
</reference>